<accession>A0A0F9VZR0</accession>
<feature type="transmembrane region" description="Helical" evidence="1">
    <location>
        <begin position="80"/>
        <end position="100"/>
    </location>
</feature>
<protein>
    <submittedName>
        <fullName evidence="2">Uncharacterized protein</fullName>
    </submittedName>
</protein>
<dbReference type="PANTHER" id="PTHR35867:SF1">
    <property type="entry name" value="PROTEIN RSEC"/>
    <property type="match status" value="1"/>
</dbReference>
<dbReference type="EMBL" id="LAZR01000006">
    <property type="protein sequence ID" value="KKO09590.1"/>
    <property type="molecule type" value="Genomic_DNA"/>
</dbReference>
<sequence length="153" mass="16543">MIEERGRVLSVEAGAVWVETVRRSTCGSCQARAGCGHALLQRLGSGSRQGFIRVLSERLHTVGDEVLIGIPEEAVLRGSMWVYVVPLLGLFGFALLAQMFETGEPGIIAAAFAGLFAGFGLVRLHARRTMEDPTLQPHVICRIDTVHLTTAES</sequence>
<reference evidence="2" key="1">
    <citation type="journal article" date="2015" name="Nature">
        <title>Complex archaea that bridge the gap between prokaryotes and eukaryotes.</title>
        <authorList>
            <person name="Spang A."/>
            <person name="Saw J.H."/>
            <person name="Jorgensen S.L."/>
            <person name="Zaremba-Niedzwiedzka K."/>
            <person name="Martijn J."/>
            <person name="Lind A.E."/>
            <person name="van Eijk R."/>
            <person name="Schleper C."/>
            <person name="Guy L."/>
            <person name="Ettema T.J."/>
        </authorList>
    </citation>
    <scope>NUCLEOTIDE SEQUENCE</scope>
</reference>
<name>A0A0F9VZR0_9ZZZZ</name>
<feature type="transmembrane region" description="Helical" evidence="1">
    <location>
        <begin position="106"/>
        <end position="126"/>
    </location>
</feature>
<evidence type="ECO:0000313" key="2">
    <source>
        <dbReference type="EMBL" id="KKO09590.1"/>
    </source>
</evidence>
<evidence type="ECO:0000256" key="1">
    <source>
        <dbReference type="SAM" id="Phobius"/>
    </source>
</evidence>
<keyword evidence="1" id="KW-0472">Membrane</keyword>
<dbReference type="InterPro" id="IPR007359">
    <property type="entry name" value="SigmaE_reg_RseC_MucC"/>
</dbReference>
<organism evidence="2">
    <name type="scientific">marine sediment metagenome</name>
    <dbReference type="NCBI Taxonomy" id="412755"/>
    <lineage>
        <taxon>unclassified sequences</taxon>
        <taxon>metagenomes</taxon>
        <taxon>ecological metagenomes</taxon>
    </lineage>
</organism>
<keyword evidence="1" id="KW-0812">Transmembrane</keyword>
<dbReference type="PIRSF" id="PIRSF004923">
    <property type="entry name" value="RseC"/>
    <property type="match status" value="1"/>
</dbReference>
<proteinExistence type="predicted"/>
<comment type="caution">
    <text evidence="2">The sequence shown here is derived from an EMBL/GenBank/DDBJ whole genome shotgun (WGS) entry which is preliminary data.</text>
</comment>
<dbReference type="InterPro" id="IPR026268">
    <property type="entry name" value="RseC"/>
</dbReference>
<dbReference type="PANTHER" id="PTHR35867">
    <property type="entry name" value="PROTEIN RSEC"/>
    <property type="match status" value="1"/>
</dbReference>
<keyword evidence="1" id="KW-1133">Transmembrane helix</keyword>
<dbReference type="AlphaFoldDB" id="A0A0F9VZR0"/>
<gene>
    <name evidence="2" type="ORF">LCGC14_0030830</name>
</gene>
<dbReference type="Pfam" id="PF04246">
    <property type="entry name" value="RseC_MucC"/>
    <property type="match status" value="1"/>
</dbReference>